<dbReference type="Proteomes" id="UP000022910">
    <property type="component" value="Unassembled WGS sequence"/>
</dbReference>
<reference evidence="7 8" key="1">
    <citation type="submission" date="2014-02" db="EMBL/GenBank/DDBJ databases">
        <title>Single nucleus genome sequencing reveals high similarity among nuclei of an endomycorrhizal fungus.</title>
        <authorList>
            <person name="Lin K."/>
            <person name="Geurts R."/>
            <person name="Zhang Z."/>
            <person name="Limpens E."/>
            <person name="Saunders D.G."/>
            <person name="Mu D."/>
            <person name="Pang E."/>
            <person name="Cao H."/>
            <person name="Cha H."/>
            <person name="Lin T."/>
            <person name="Zhou Q."/>
            <person name="Shang Y."/>
            <person name="Li Y."/>
            <person name="Ivanov S."/>
            <person name="Sharma T."/>
            <person name="Velzen R.V."/>
            <person name="Ruijter N.D."/>
            <person name="Aanen D.K."/>
            <person name="Win J."/>
            <person name="Kamoun S."/>
            <person name="Bisseling T."/>
            <person name="Huang S."/>
        </authorList>
    </citation>
    <scope>NUCLEOTIDE SEQUENCE [LARGE SCALE GENOMIC DNA]</scope>
    <source>
        <strain evidence="8">DAOM197198w</strain>
    </source>
</reference>
<dbReference type="Pfam" id="PF20649">
    <property type="entry name" value="COG5_C"/>
    <property type="match status" value="1"/>
</dbReference>
<feature type="domain" description="Conserved oligomeric Golgi complex subunit 5 helical" evidence="6">
    <location>
        <begin position="179"/>
        <end position="387"/>
    </location>
</feature>
<evidence type="ECO:0000313" key="7">
    <source>
        <dbReference type="EMBL" id="EXX55236.1"/>
    </source>
</evidence>
<dbReference type="PANTHER" id="PTHR13228:SF3">
    <property type="entry name" value="CONSERVED OLIGOMERIC GOLGI COMPLEX SUBUNIT 5"/>
    <property type="match status" value="1"/>
</dbReference>
<dbReference type="GO" id="GO:0000139">
    <property type="term" value="C:Golgi membrane"/>
    <property type="evidence" value="ECO:0007669"/>
    <property type="project" value="UniProtKB-SubCell"/>
</dbReference>
<evidence type="ECO:0000259" key="5">
    <source>
        <dbReference type="Pfam" id="PF10392"/>
    </source>
</evidence>
<dbReference type="Pfam" id="PF10392">
    <property type="entry name" value="COG5_N"/>
    <property type="match status" value="1"/>
</dbReference>
<feature type="domain" description="Conserved oligomeric Golgi complex subunit 5 N-terminal" evidence="5">
    <location>
        <begin position="16"/>
        <end position="140"/>
    </location>
</feature>
<gene>
    <name evidence="7" type="ORF">RirG_227130</name>
</gene>
<dbReference type="InterPro" id="IPR019465">
    <property type="entry name" value="Cog5"/>
</dbReference>
<organism evidence="7 8">
    <name type="scientific">Rhizophagus irregularis (strain DAOM 197198w)</name>
    <name type="common">Glomus intraradices</name>
    <dbReference type="NCBI Taxonomy" id="1432141"/>
    <lineage>
        <taxon>Eukaryota</taxon>
        <taxon>Fungi</taxon>
        <taxon>Fungi incertae sedis</taxon>
        <taxon>Mucoromycota</taxon>
        <taxon>Glomeromycotina</taxon>
        <taxon>Glomeromycetes</taxon>
        <taxon>Glomerales</taxon>
        <taxon>Glomeraceae</taxon>
        <taxon>Rhizophagus</taxon>
    </lineage>
</organism>
<dbReference type="OMA" id="MMVEYFE"/>
<name>A0A015K734_RHIIW</name>
<proteinExistence type="predicted"/>
<accession>A0A015K734</accession>
<dbReference type="GO" id="GO:0006891">
    <property type="term" value="P:intra-Golgi vesicle-mediated transport"/>
    <property type="evidence" value="ECO:0007669"/>
    <property type="project" value="InterPro"/>
</dbReference>
<comment type="caution">
    <text evidence="7">The sequence shown here is derived from an EMBL/GenBank/DDBJ whole genome shotgun (WGS) entry which is preliminary data.</text>
</comment>
<evidence type="ECO:0000259" key="6">
    <source>
        <dbReference type="Pfam" id="PF20649"/>
    </source>
</evidence>
<evidence type="ECO:0000256" key="2">
    <source>
        <dbReference type="ARBA" id="ARBA00020974"/>
    </source>
</evidence>
<dbReference type="GO" id="GO:0017119">
    <property type="term" value="C:Golgi transport complex"/>
    <property type="evidence" value="ECO:0007669"/>
    <property type="project" value="InterPro"/>
</dbReference>
<protein>
    <recommendedName>
        <fullName evidence="2">Conserved oligomeric Golgi complex subunit 5</fullName>
    </recommendedName>
</protein>
<keyword evidence="4" id="KW-0472">Membrane</keyword>
<dbReference type="STRING" id="1432141.A0A015K734"/>
<evidence type="ECO:0000256" key="3">
    <source>
        <dbReference type="ARBA" id="ARBA00023034"/>
    </source>
</evidence>
<dbReference type="OrthoDB" id="18786at2759"/>
<keyword evidence="3" id="KW-0333">Golgi apparatus</keyword>
<dbReference type="PANTHER" id="PTHR13228">
    <property type="entry name" value="CONSERVED OLIGOMERIC GOLGI COMPLEX COMPONENT 5"/>
    <property type="match status" value="1"/>
</dbReference>
<keyword evidence="8" id="KW-1185">Reference proteome</keyword>
<dbReference type="HOGENOM" id="CLU_009839_0_0_1"/>
<evidence type="ECO:0000256" key="1">
    <source>
        <dbReference type="ARBA" id="ARBA00004395"/>
    </source>
</evidence>
<evidence type="ECO:0000313" key="8">
    <source>
        <dbReference type="Proteomes" id="UP000022910"/>
    </source>
</evidence>
<evidence type="ECO:0000256" key="4">
    <source>
        <dbReference type="ARBA" id="ARBA00023136"/>
    </source>
</evidence>
<comment type="subcellular location">
    <subcellularLocation>
        <location evidence="1">Golgi apparatus membrane</location>
        <topology evidence="1">Peripheral membrane protein</topology>
    </subcellularLocation>
</comment>
<dbReference type="InterPro" id="IPR049176">
    <property type="entry name" value="COG5_N"/>
</dbReference>
<dbReference type="EMBL" id="JEMT01028264">
    <property type="protein sequence ID" value="EXX55236.1"/>
    <property type="molecule type" value="Genomic_DNA"/>
</dbReference>
<dbReference type="InterPro" id="IPR048485">
    <property type="entry name" value="COG5_helical"/>
</dbReference>
<sequence>MADIPEPDLYIDYRVFLSNNFDPKEYANSAINATSDGDGDITISLAKLSFSIDNLNKQLHDQVTSHFEDLISQAAGTRDLEVVLNTVKDGIQSLNTSLDRLKTKIFAPYAQIKNYTVQLERLQAASELLRNVERFFYLSRCLEGQLSNIDNEKEKGIEYTKAALNLGELEILLRDVNFDGIEPVQDQLPVIHQARNNITREAQRLLDDGINKQNGADISLGLQIFHNLHEMGEYVSKYIDDISRKLLDQMKNAVDVTSLQKEVKDSGVIPIKGIRRLGLEPSTGTTTLWATALWKRMEALMDEIGESCSKIYMLERALASEKDTITHSTYLDEVSKILDGGLVQHFWKILSLNFEKELKEATKGSTFLQQTFVGGYPKLLRLFHEFFAKLEKRCDLKLDGDFQSQETLVMLHSISSFEAGYLARSVTRMFDPINMAFPTGLSRAPPTKSDVTNIIRAISSELEVAKLDSNLLRSVAKNVVKALNLYCVKSESMVTVDATAYQIFGPGPATASQIINLELVTTLYQLHQSVWKILEEYPDAVTEIIFDAVEHTRKVMLNIVDPLIQHIKKELENTLLKIHREDFSRQSSKSFILGQQSEGQCSTYMIELSNRIKHIQNQYLSRISCGLESKEWIKGLGKRILSFWLLHASFVRPLSETGKLKLISDMSQLEYSLNQLLIDNGLTLADLDEEYKALKSFRQLLFLDNSQLTAAHHTASLPLIILIHHIIVRSSSNNNNLSILQLPHKIYGWSELEYSKWLDEHNEDEAIELIKGCLRPSAELETNKEEELVEEKMVRNLLKERAGIEV</sequence>
<dbReference type="AlphaFoldDB" id="A0A015K734"/>